<protein>
    <recommendedName>
        <fullName evidence="2 7">DNA repair protein RecO</fullName>
    </recommendedName>
    <alternativeName>
        <fullName evidence="6 7">Recombination protein O</fullName>
    </alternativeName>
</protein>
<dbReference type="NCBIfam" id="TIGR00613">
    <property type="entry name" value="reco"/>
    <property type="match status" value="1"/>
</dbReference>
<dbReference type="GO" id="GO:0043590">
    <property type="term" value="C:bacterial nucleoid"/>
    <property type="evidence" value="ECO:0007669"/>
    <property type="project" value="TreeGrafter"/>
</dbReference>
<evidence type="ECO:0000256" key="7">
    <source>
        <dbReference type="HAMAP-Rule" id="MF_00201"/>
    </source>
</evidence>
<evidence type="ECO:0000256" key="3">
    <source>
        <dbReference type="ARBA" id="ARBA00022763"/>
    </source>
</evidence>
<evidence type="ECO:0000313" key="10">
    <source>
        <dbReference type="Proteomes" id="UP000478505"/>
    </source>
</evidence>
<comment type="similarity">
    <text evidence="1 7">Belongs to the RecO family.</text>
</comment>
<dbReference type="InterPro" id="IPR022572">
    <property type="entry name" value="DNA_rep/recomb_RecO_N"/>
</dbReference>
<evidence type="ECO:0000313" key="9">
    <source>
        <dbReference type="EMBL" id="NEV92866.1"/>
    </source>
</evidence>
<dbReference type="InterPro" id="IPR012340">
    <property type="entry name" value="NA-bd_OB-fold"/>
</dbReference>
<comment type="caution">
    <text evidence="9">The sequence shown here is derived from an EMBL/GenBank/DDBJ whole genome shotgun (WGS) entry which is preliminary data.</text>
</comment>
<keyword evidence="10" id="KW-1185">Reference proteome</keyword>
<accession>A0A6B3QXJ8</accession>
<organism evidence="9 10">
    <name type="scientific">Psychroflexus aurantiacus</name>
    <dbReference type="NCBI Taxonomy" id="2709310"/>
    <lineage>
        <taxon>Bacteria</taxon>
        <taxon>Pseudomonadati</taxon>
        <taxon>Bacteroidota</taxon>
        <taxon>Flavobacteriia</taxon>
        <taxon>Flavobacteriales</taxon>
        <taxon>Flavobacteriaceae</taxon>
        <taxon>Psychroflexus</taxon>
    </lineage>
</organism>
<keyword evidence="5 7" id="KW-0234">DNA repair</keyword>
<dbReference type="Pfam" id="PF02565">
    <property type="entry name" value="RecO_C"/>
    <property type="match status" value="1"/>
</dbReference>
<keyword evidence="3 7" id="KW-0227">DNA damage</keyword>
<dbReference type="PANTHER" id="PTHR33991:SF1">
    <property type="entry name" value="DNA REPAIR PROTEIN RECO"/>
    <property type="match status" value="1"/>
</dbReference>
<dbReference type="Pfam" id="PF11967">
    <property type="entry name" value="RecO_N"/>
    <property type="match status" value="1"/>
</dbReference>
<feature type="domain" description="DNA replication/recombination mediator RecO N-terminal" evidence="8">
    <location>
        <begin position="1"/>
        <end position="82"/>
    </location>
</feature>
<evidence type="ECO:0000256" key="5">
    <source>
        <dbReference type="ARBA" id="ARBA00023204"/>
    </source>
</evidence>
<dbReference type="SUPFAM" id="SSF57863">
    <property type="entry name" value="ArfGap/RecO-like zinc finger"/>
    <property type="match status" value="1"/>
</dbReference>
<comment type="function">
    <text evidence="7">Involved in DNA repair and RecF pathway recombination.</text>
</comment>
<dbReference type="InterPro" id="IPR042242">
    <property type="entry name" value="RecO_C"/>
</dbReference>
<gene>
    <name evidence="7 9" type="primary">recO</name>
    <name evidence="9" type="ORF">G3567_01735</name>
</gene>
<dbReference type="Gene3D" id="1.20.1440.120">
    <property type="entry name" value="Recombination protein O, C-terminal domain"/>
    <property type="match status" value="1"/>
</dbReference>
<dbReference type="Proteomes" id="UP000478505">
    <property type="component" value="Unassembled WGS sequence"/>
</dbReference>
<dbReference type="InterPro" id="IPR037278">
    <property type="entry name" value="ARFGAP/RecO"/>
</dbReference>
<dbReference type="AlphaFoldDB" id="A0A6B3QXJ8"/>
<dbReference type="GO" id="GO:0006302">
    <property type="term" value="P:double-strand break repair"/>
    <property type="evidence" value="ECO:0007669"/>
    <property type="project" value="TreeGrafter"/>
</dbReference>
<dbReference type="InterPro" id="IPR003717">
    <property type="entry name" value="RecO"/>
</dbReference>
<dbReference type="HAMAP" id="MF_00201">
    <property type="entry name" value="RecO"/>
    <property type="match status" value="1"/>
</dbReference>
<evidence type="ECO:0000256" key="1">
    <source>
        <dbReference type="ARBA" id="ARBA00007452"/>
    </source>
</evidence>
<proteinExistence type="inferred from homology"/>
<keyword evidence="4 7" id="KW-0233">DNA recombination</keyword>
<evidence type="ECO:0000259" key="8">
    <source>
        <dbReference type="Pfam" id="PF11967"/>
    </source>
</evidence>
<name>A0A6B3QXJ8_9FLAO</name>
<dbReference type="Gene3D" id="2.40.50.140">
    <property type="entry name" value="Nucleic acid-binding proteins"/>
    <property type="match status" value="1"/>
</dbReference>
<dbReference type="RefSeq" id="WP_164003519.1">
    <property type="nucleotide sequence ID" value="NZ_JAAIKD010000001.1"/>
</dbReference>
<dbReference type="GO" id="GO:0006310">
    <property type="term" value="P:DNA recombination"/>
    <property type="evidence" value="ECO:0007669"/>
    <property type="project" value="UniProtKB-UniRule"/>
</dbReference>
<dbReference type="EMBL" id="JAAIKD010000001">
    <property type="protein sequence ID" value="NEV92866.1"/>
    <property type="molecule type" value="Genomic_DNA"/>
</dbReference>
<evidence type="ECO:0000256" key="4">
    <source>
        <dbReference type="ARBA" id="ARBA00023172"/>
    </source>
</evidence>
<evidence type="ECO:0000256" key="6">
    <source>
        <dbReference type="ARBA" id="ARBA00033409"/>
    </source>
</evidence>
<sequence length="239" mass="28155">MQIKTKALVISTVKYGEADVIAKCLTLEKGLVSYMLKGIRKSKRGKLRMSMFQQLSLLEIEAFHKDNKNLQYLKEVKVFHPYQSLQSNVYKSTMVMFLAEVLKSCIQEEEKNEELFNFLEESFVYLDEAESIKNFHLHFIVRLTQFLGFYPDSQSNTLPYFDMLNGVFQLKAHNSYSLNNTNSELLKKLMNTSAYSEVNQIKLNQDRRKSFLDFMMLYYELHLQGFRKPKSLEVLQQIF</sequence>
<reference evidence="9 10" key="1">
    <citation type="submission" date="2020-02" db="EMBL/GenBank/DDBJ databases">
        <title>Flavobacteriaceae Psychroflexus bacterium YR1-1, complete genome.</title>
        <authorList>
            <person name="Li Y."/>
            <person name="Wu S."/>
        </authorList>
    </citation>
    <scope>NUCLEOTIDE SEQUENCE [LARGE SCALE GENOMIC DNA]</scope>
    <source>
        <strain evidence="9 10">YR1-1</strain>
    </source>
</reference>
<evidence type="ECO:0000256" key="2">
    <source>
        <dbReference type="ARBA" id="ARBA00021310"/>
    </source>
</evidence>
<dbReference type="PANTHER" id="PTHR33991">
    <property type="entry name" value="DNA REPAIR PROTEIN RECO"/>
    <property type="match status" value="1"/>
</dbReference>
<dbReference type="SUPFAM" id="SSF50249">
    <property type="entry name" value="Nucleic acid-binding proteins"/>
    <property type="match status" value="1"/>
</dbReference>